<dbReference type="AlphaFoldDB" id="A0A6A4HXZ9"/>
<dbReference type="EMBL" id="ML769418">
    <property type="protein sequence ID" value="KAE9404242.1"/>
    <property type="molecule type" value="Genomic_DNA"/>
</dbReference>
<evidence type="ECO:0000313" key="2">
    <source>
        <dbReference type="EMBL" id="KAE9404242.1"/>
    </source>
</evidence>
<sequence>MSYLDEEQMKLLLAFLHETFPIEASTNNEGYPFNDLDNVLPQLESEFSGSIEGFGVGATQGVESSQQPQQANDQYLDPVKFEPEPLTREDASYPHFDNFDEEPEPALFNLSNDNADSPQAPDVLPYSHRTTTLPPLHLETVSTPGLSTGATTTPIDRPLLTPVEDILPTSSTFLSAIDGALDDLKPFNRRSEKRKRLSEEADVSSNPVAASYDSRTIDPNDIFLPPIATPENFSVCYPDRRAGRATASPKANVATISHYQNQLGGNIPMGLYPFPPPAPSKLFPTF</sequence>
<dbReference type="Proteomes" id="UP000799118">
    <property type="component" value="Unassembled WGS sequence"/>
</dbReference>
<keyword evidence="3" id="KW-1185">Reference proteome</keyword>
<organism evidence="2 3">
    <name type="scientific">Gymnopus androsaceus JB14</name>
    <dbReference type="NCBI Taxonomy" id="1447944"/>
    <lineage>
        <taxon>Eukaryota</taxon>
        <taxon>Fungi</taxon>
        <taxon>Dikarya</taxon>
        <taxon>Basidiomycota</taxon>
        <taxon>Agaricomycotina</taxon>
        <taxon>Agaricomycetes</taxon>
        <taxon>Agaricomycetidae</taxon>
        <taxon>Agaricales</taxon>
        <taxon>Marasmiineae</taxon>
        <taxon>Omphalotaceae</taxon>
        <taxon>Gymnopus</taxon>
    </lineage>
</organism>
<proteinExistence type="predicted"/>
<feature type="compositionally biased region" description="Polar residues" evidence="1">
    <location>
        <begin position="140"/>
        <end position="154"/>
    </location>
</feature>
<evidence type="ECO:0000313" key="3">
    <source>
        <dbReference type="Proteomes" id="UP000799118"/>
    </source>
</evidence>
<name>A0A6A4HXZ9_9AGAR</name>
<protein>
    <submittedName>
        <fullName evidence="2">Uncharacterized protein</fullName>
    </submittedName>
</protein>
<accession>A0A6A4HXZ9</accession>
<gene>
    <name evidence="2" type="ORF">BT96DRAFT_935803</name>
</gene>
<feature type="region of interest" description="Disordered" evidence="1">
    <location>
        <begin position="136"/>
        <end position="157"/>
    </location>
</feature>
<evidence type="ECO:0000256" key="1">
    <source>
        <dbReference type="SAM" id="MobiDB-lite"/>
    </source>
</evidence>
<reference evidence="2" key="1">
    <citation type="journal article" date="2019" name="Environ. Microbiol.">
        <title>Fungal ecological strategies reflected in gene transcription - a case study of two litter decomposers.</title>
        <authorList>
            <person name="Barbi F."/>
            <person name="Kohler A."/>
            <person name="Barry K."/>
            <person name="Baskaran P."/>
            <person name="Daum C."/>
            <person name="Fauchery L."/>
            <person name="Ihrmark K."/>
            <person name="Kuo A."/>
            <person name="LaButti K."/>
            <person name="Lipzen A."/>
            <person name="Morin E."/>
            <person name="Grigoriev I.V."/>
            <person name="Henrissat B."/>
            <person name="Lindahl B."/>
            <person name="Martin F."/>
        </authorList>
    </citation>
    <scope>NUCLEOTIDE SEQUENCE</scope>
    <source>
        <strain evidence="2">JB14</strain>
    </source>
</reference>